<feature type="compositionally biased region" description="Basic and acidic residues" evidence="1">
    <location>
        <begin position="46"/>
        <end position="59"/>
    </location>
</feature>
<reference evidence="3" key="1">
    <citation type="submission" date="2013-03" db="EMBL/GenBank/DDBJ databases">
        <title>The Genome Sequence of Anopheles dirus WRAIR2.</title>
        <authorList>
            <consortium name="The Broad Institute Genomics Platform"/>
            <person name="Neafsey D.E."/>
            <person name="Walton C."/>
            <person name="Walker B."/>
            <person name="Young S.K."/>
            <person name="Zeng Q."/>
            <person name="Gargeya S."/>
            <person name="Fitzgerald M."/>
            <person name="Haas B."/>
            <person name="Abouelleil A."/>
            <person name="Allen A.W."/>
            <person name="Alvarado L."/>
            <person name="Arachchi H.M."/>
            <person name="Berlin A.M."/>
            <person name="Chapman S.B."/>
            <person name="Gainer-Dewar J."/>
            <person name="Goldberg J."/>
            <person name="Griggs A."/>
            <person name="Gujja S."/>
            <person name="Hansen M."/>
            <person name="Howarth C."/>
            <person name="Imamovic A."/>
            <person name="Ireland A."/>
            <person name="Larimer J."/>
            <person name="McCowan C."/>
            <person name="Murphy C."/>
            <person name="Pearson M."/>
            <person name="Poon T.W."/>
            <person name="Priest M."/>
            <person name="Roberts A."/>
            <person name="Saif S."/>
            <person name="Shea T."/>
            <person name="Sisk P."/>
            <person name="Sykes S."/>
            <person name="Wortman J."/>
            <person name="Nusbaum C."/>
            <person name="Birren B."/>
        </authorList>
    </citation>
    <scope>NUCLEOTIDE SEQUENCE [LARGE SCALE GENOMIC DNA]</scope>
    <source>
        <strain evidence="3">WRAIR2</strain>
    </source>
</reference>
<keyword evidence="3" id="KW-1185">Reference proteome</keyword>
<dbReference type="SUPFAM" id="SSF55961">
    <property type="entry name" value="Bet v1-like"/>
    <property type="match status" value="1"/>
</dbReference>
<dbReference type="InterPro" id="IPR023393">
    <property type="entry name" value="START-like_dom_sf"/>
</dbReference>
<dbReference type="AlphaFoldDB" id="A0A182NJH1"/>
<protein>
    <submittedName>
        <fullName evidence="2">Uncharacterized protein</fullName>
    </submittedName>
</protein>
<evidence type="ECO:0000313" key="2">
    <source>
        <dbReference type="EnsemblMetazoa" id="ADIR007795-PA"/>
    </source>
</evidence>
<feature type="compositionally biased region" description="Basic and acidic residues" evidence="1">
    <location>
        <begin position="19"/>
        <end position="28"/>
    </location>
</feature>
<accession>A0A182NJH1</accession>
<dbReference type="VEuPathDB" id="VectorBase:ADIR007795"/>
<dbReference type="Gene3D" id="3.30.530.20">
    <property type="match status" value="1"/>
</dbReference>
<sequence length="275" mass="31768">MFIFRLGDTCLQQDGELEFSVREREKRTTPKPAGPASSTASGPNDKGSEKRNANRLDRQDRFATAARAASSRSICISTVPGKMSIAVRWAKRRVLVAITITIALYYVLSSTYQKYQLGTIIPHTKPEDVWEFVADFSRMRKLNPTILNFRVLSDQGNFEHWRYTVEYEERLSHWPHTFNTAIGHFSVRKLPESDGGHYSVASTHRTCFLFGVFCLNSKGEFKISRIHKDDTFCEETVLYQCPFFFGRFCRREVEYQREAIMGNLKQQFQQKVFGS</sequence>
<dbReference type="EnsemblMetazoa" id="ADIR007795-RA">
    <property type="protein sequence ID" value="ADIR007795-PA"/>
    <property type="gene ID" value="ADIR007795"/>
</dbReference>
<feature type="region of interest" description="Disordered" evidence="1">
    <location>
        <begin position="17"/>
        <end position="59"/>
    </location>
</feature>
<proteinExistence type="predicted"/>
<reference evidence="2" key="2">
    <citation type="submission" date="2020-05" db="UniProtKB">
        <authorList>
            <consortium name="EnsemblMetazoa"/>
        </authorList>
    </citation>
    <scope>IDENTIFICATION</scope>
    <source>
        <strain evidence="2">WRAIR2</strain>
    </source>
</reference>
<evidence type="ECO:0000256" key="1">
    <source>
        <dbReference type="SAM" id="MobiDB-lite"/>
    </source>
</evidence>
<evidence type="ECO:0000313" key="3">
    <source>
        <dbReference type="Proteomes" id="UP000075884"/>
    </source>
</evidence>
<organism evidence="2 3">
    <name type="scientific">Anopheles dirus</name>
    <dbReference type="NCBI Taxonomy" id="7168"/>
    <lineage>
        <taxon>Eukaryota</taxon>
        <taxon>Metazoa</taxon>
        <taxon>Ecdysozoa</taxon>
        <taxon>Arthropoda</taxon>
        <taxon>Hexapoda</taxon>
        <taxon>Insecta</taxon>
        <taxon>Pterygota</taxon>
        <taxon>Neoptera</taxon>
        <taxon>Endopterygota</taxon>
        <taxon>Diptera</taxon>
        <taxon>Nematocera</taxon>
        <taxon>Culicoidea</taxon>
        <taxon>Culicidae</taxon>
        <taxon>Anophelinae</taxon>
        <taxon>Anopheles</taxon>
    </lineage>
</organism>
<name>A0A182NJH1_9DIPT</name>
<dbReference type="Proteomes" id="UP000075884">
    <property type="component" value="Unassembled WGS sequence"/>
</dbReference>